<dbReference type="Ensembl" id="ENSFTIT00000006082.1">
    <property type="protein sequence ID" value="ENSFTIP00000005807.1"/>
    <property type="gene ID" value="ENSFTIG00000004021.1"/>
</dbReference>
<dbReference type="GO" id="GO:0004499">
    <property type="term" value="F:N,N-dimethylaniline monooxygenase activity"/>
    <property type="evidence" value="ECO:0007669"/>
    <property type="project" value="InterPro"/>
</dbReference>
<comment type="cofactor">
    <cofactor evidence="1 8">
        <name>FAD</name>
        <dbReference type="ChEBI" id="CHEBI:57692"/>
    </cofactor>
</comment>
<dbReference type="InterPro" id="IPR000960">
    <property type="entry name" value="Flavin_mOase"/>
</dbReference>
<evidence type="ECO:0000256" key="7">
    <source>
        <dbReference type="ARBA" id="ARBA00023033"/>
    </source>
</evidence>
<dbReference type="Proteomes" id="UP000694562">
    <property type="component" value="Unplaced"/>
</dbReference>
<dbReference type="GO" id="GO:0050661">
    <property type="term" value="F:NADP binding"/>
    <property type="evidence" value="ECO:0007669"/>
    <property type="project" value="InterPro"/>
</dbReference>
<dbReference type="PRINTS" id="PR00370">
    <property type="entry name" value="FMOXYGENASE"/>
</dbReference>
<keyword evidence="4 8" id="KW-0274">FAD</keyword>
<dbReference type="InterPro" id="IPR050346">
    <property type="entry name" value="FMO-like"/>
</dbReference>
<dbReference type="GO" id="GO:0050660">
    <property type="term" value="F:flavin adenine dinucleotide binding"/>
    <property type="evidence" value="ECO:0007669"/>
    <property type="project" value="InterPro"/>
</dbReference>
<dbReference type="Gene3D" id="3.50.50.60">
    <property type="entry name" value="FAD/NAD(P)-binding domain"/>
    <property type="match status" value="1"/>
</dbReference>
<evidence type="ECO:0000256" key="5">
    <source>
        <dbReference type="ARBA" id="ARBA00022857"/>
    </source>
</evidence>
<dbReference type="InterPro" id="IPR020946">
    <property type="entry name" value="Flavin_mOase-like"/>
</dbReference>
<comment type="similarity">
    <text evidence="2 8">Belongs to the FMO family.</text>
</comment>
<dbReference type="Pfam" id="PF00743">
    <property type="entry name" value="FMO-like"/>
    <property type="match status" value="1"/>
</dbReference>
<keyword evidence="7 8" id="KW-0503">Monooxygenase</keyword>
<name>A0A8C4XL56_FALTI</name>
<accession>A0A8C4XL56</accession>
<evidence type="ECO:0000256" key="4">
    <source>
        <dbReference type="ARBA" id="ARBA00022827"/>
    </source>
</evidence>
<evidence type="ECO:0000256" key="3">
    <source>
        <dbReference type="ARBA" id="ARBA00022630"/>
    </source>
</evidence>
<keyword evidence="6 8" id="KW-0560">Oxidoreductase</keyword>
<reference evidence="9" key="1">
    <citation type="submission" date="2025-08" db="UniProtKB">
        <authorList>
            <consortium name="Ensembl"/>
        </authorList>
    </citation>
    <scope>IDENTIFICATION</scope>
</reference>
<reference evidence="9" key="2">
    <citation type="submission" date="2025-09" db="UniProtKB">
        <authorList>
            <consortium name="Ensembl"/>
        </authorList>
    </citation>
    <scope>IDENTIFICATION</scope>
</reference>
<evidence type="ECO:0000256" key="1">
    <source>
        <dbReference type="ARBA" id="ARBA00001974"/>
    </source>
</evidence>
<sequence>MVLTGCDGIWRRWASGQVRDQAEEGRASIYCMVFTSSCKATMRYSDFPIPNNHPWGKHPQLPAPLNPTDSLHLLICSVKKHPDFSVTERWELVTQGGGKEELAGSDAVMVCSGHHVYPNLPLTTFPGKLYVYCCFHSWEFKRLEKYRGKKVLVIGLGNSGCDIAMELSTQHRCVTGIEPLGKGGSPICSSTCHHLHTTALGAHSHRRSSAPLPGCPLRST</sequence>
<organism evidence="9 10">
    <name type="scientific">Falco tinnunculus</name>
    <name type="common">Common kestrel</name>
    <dbReference type="NCBI Taxonomy" id="100819"/>
    <lineage>
        <taxon>Eukaryota</taxon>
        <taxon>Metazoa</taxon>
        <taxon>Chordata</taxon>
        <taxon>Craniata</taxon>
        <taxon>Vertebrata</taxon>
        <taxon>Euteleostomi</taxon>
        <taxon>Archelosauria</taxon>
        <taxon>Archosauria</taxon>
        <taxon>Dinosauria</taxon>
        <taxon>Saurischia</taxon>
        <taxon>Theropoda</taxon>
        <taxon>Coelurosauria</taxon>
        <taxon>Aves</taxon>
        <taxon>Neognathae</taxon>
        <taxon>Neoaves</taxon>
        <taxon>Telluraves</taxon>
        <taxon>Australaves</taxon>
        <taxon>Falconiformes</taxon>
        <taxon>Falconidae</taxon>
        <taxon>Falco</taxon>
    </lineage>
</organism>
<dbReference type="OrthoDB" id="66881at2759"/>
<evidence type="ECO:0000313" key="9">
    <source>
        <dbReference type="Ensembl" id="ENSFTIP00000005807.1"/>
    </source>
</evidence>
<evidence type="ECO:0000256" key="6">
    <source>
        <dbReference type="ARBA" id="ARBA00023002"/>
    </source>
</evidence>
<evidence type="ECO:0000256" key="2">
    <source>
        <dbReference type="ARBA" id="ARBA00009183"/>
    </source>
</evidence>
<proteinExistence type="inferred from homology"/>
<dbReference type="EC" id="1.-.-.-" evidence="8"/>
<evidence type="ECO:0000256" key="8">
    <source>
        <dbReference type="RuleBase" id="RU361177"/>
    </source>
</evidence>
<dbReference type="SUPFAM" id="SSF51905">
    <property type="entry name" value="FAD/NAD(P)-binding domain"/>
    <property type="match status" value="1"/>
</dbReference>
<evidence type="ECO:0000313" key="10">
    <source>
        <dbReference type="Proteomes" id="UP000694562"/>
    </source>
</evidence>
<keyword evidence="10" id="KW-1185">Reference proteome</keyword>
<dbReference type="PANTHER" id="PTHR23023">
    <property type="entry name" value="DIMETHYLANILINE MONOOXYGENASE"/>
    <property type="match status" value="1"/>
</dbReference>
<protein>
    <recommendedName>
        <fullName evidence="8">Flavin-containing monooxygenase</fullName>
        <ecNumber evidence="8">1.-.-.-</ecNumber>
    </recommendedName>
</protein>
<dbReference type="InterPro" id="IPR036188">
    <property type="entry name" value="FAD/NAD-bd_sf"/>
</dbReference>
<keyword evidence="5" id="KW-0521">NADP</keyword>
<keyword evidence="3 8" id="KW-0285">Flavoprotein</keyword>
<dbReference type="AlphaFoldDB" id="A0A8C4XL56"/>